<dbReference type="EMBL" id="LSKU01000001">
    <property type="protein sequence ID" value="KXG44840.1"/>
    <property type="molecule type" value="Genomic_DNA"/>
</dbReference>
<dbReference type="Pfam" id="PF10955">
    <property type="entry name" value="Fin"/>
    <property type="match status" value="1"/>
</dbReference>
<comment type="caution">
    <text evidence="1">The sequence shown here is derived from an EMBL/GenBank/DDBJ whole genome shotgun (WGS) entry which is preliminary data.</text>
</comment>
<dbReference type="STRING" id="1413211.U473_13040"/>
<dbReference type="GO" id="GO:0010468">
    <property type="term" value="P:regulation of gene expression"/>
    <property type="evidence" value="ECO:0007669"/>
    <property type="project" value="InterPro"/>
</dbReference>
<protein>
    <recommendedName>
        <fullName evidence="3">Peptide ABC transporter permease</fullName>
    </recommendedName>
</protein>
<name>A0A135L789_9BACI</name>
<dbReference type="AlphaFoldDB" id="A0A135L789"/>
<dbReference type="OrthoDB" id="2084556at2"/>
<evidence type="ECO:0000313" key="1">
    <source>
        <dbReference type="EMBL" id="KXG44840.1"/>
    </source>
</evidence>
<gene>
    <name evidence="1" type="ORF">U473_13040</name>
</gene>
<accession>A0A135L789</accession>
<evidence type="ECO:0008006" key="3">
    <source>
        <dbReference type="Google" id="ProtNLM"/>
    </source>
</evidence>
<dbReference type="InterPro" id="IPR020115">
    <property type="entry name" value="Fin"/>
</dbReference>
<reference evidence="1 2" key="1">
    <citation type="submission" date="2016-02" db="EMBL/GenBank/DDBJ databases">
        <title>Draft Genome for Tepidibacillus decaturensis nov. sp. Strain Z9, an Anaerobic, Moderately Thermophilic and Heterotrophic Bacterium from Deep Subsurface of the Illinois Basin, USA.</title>
        <authorList>
            <person name="Dong Y."/>
            <person name="Chang J.Y."/>
            <person name="Sanford R."/>
            <person name="Fouke B.W."/>
        </authorList>
    </citation>
    <scope>NUCLEOTIDE SEQUENCE [LARGE SCALE GENOMIC DNA]</scope>
    <source>
        <strain evidence="1 2">Z9</strain>
    </source>
</reference>
<organism evidence="1 2">
    <name type="scientific">Tepidibacillus decaturensis</name>
    <dbReference type="NCBI Taxonomy" id="1413211"/>
    <lineage>
        <taxon>Bacteria</taxon>
        <taxon>Bacillati</taxon>
        <taxon>Bacillota</taxon>
        <taxon>Bacilli</taxon>
        <taxon>Bacillales</taxon>
        <taxon>Bacillaceae</taxon>
        <taxon>Tepidibacillus</taxon>
    </lineage>
</organism>
<evidence type="ECO:0000313" key="2">
    <source>
        <dbReference type="Proteomes" id="UP000070352"/>
    </source>
</evidence>
<sequence length="76" mass="8706">MMIQYVCKHCGQHLGSIDDRMFSEEELGLHSLTPSEREGIITYEQNGDKTVQVICEYCQEALELHPELLLISNPLQ</sequence>
<dbReference type="Proteomes" id="UP000070352">
    <property type="component" value="Unassembled WGS sequence"/>
</dbReference>
<keyword evidence="2" id="KW-1185">Reference proteome</keyword>
<proteinExistence type="predicted"/>